<dbReference type="EMBL" id="LN731702">
    <property type="protein sequence ID" value="CEP14816.1"/>
    <property type="molecule type" value="Genomic_DNA"/>
</dbReference>
<evidence type="ECO:0000313" key="2">
    <source>
        <dbReference type="Proteomes" id="UP000054107"/>
    </source>
</evidence>
<keyword evidence="2" id="KW-1185">Reference proteome</keyword>
<organism evidence="1 2">
    <name type="scientific">Parasitella parasitica</name>
    <dbReference type="NCBI Taxonomy" id="35722"/>
    <lineage>
        <taxon>Eukaryota</taxon>
        <taxon>Fungi</taxon>
        <taxon>Fungi incertae sedis</taxon>
        <taxon>Mucoromycota</taxon>
        <taxon>Mucoromycotina</taxon>
        <taxon>Mucoromycetes</taxon>
        <taxon>Mucorales</taxon>
        <taxon>Mucorineae</taxon>
        <taxon>Mucoraceae</taxon>
        <taxon>Parasitella</taxon>
    </lineage>
</organism>
<sequence>MMIQKQSTKKLVEQAAEEAYEDRIVDELRTEIERQSEKSADYNEINGDEINIQNDDIGSSDYLGPFDFNGVSRIKAL</sequence>
<dbReference type="Proteomes" id="UP000054107">
    <property type="component" value="Unassembled WGS sequence"/>
</dbReference>
<evidence type="ECO:0000313" key="1">
    <source>
        <dbReference type="EMBL" id="CEP14816.1"/>
    </source>
</evidence>
<proteinExistence type="predicted"/>
<protein>
    <submittedName>
        <fullName evidence="1">Uncharacterized protein</fullName>
    </submittedName>
</protein>
<reference evidence="1 2" key="1">
    <citation type="submission" date="2014-09" db="EMBL/GenBank/DDBJ databases">
        <authorList>
            <person name="Ellenberger Sabrina"/>
        </authorList>
    </citation>
    <scope>NUCLEOTIDE SEQUENCE [LARGE SCALE GENOMIC DNA]</scope>
    <source>
        <strain evidence="1 2">CBS 412.66</strain>
    </source>
</reference>
<accession>A0A0B7NBH9</accession>
<dbReference type="AlphaFoldDB" id="A0A0B7NBH9"/>
<name>A0A0B7NBH9_9FUNG</name>
<gene>
    <name evidence="1" type="primary">PARPA_09001.1 scaffold 35302</name>
</gene>